<accession>A0A1S2VTL8</accession>
<evidence type="ECO:0000313" key="1">
    <source>
        <dbReference type="EMBL" id="THJ30645.1"/>
    </source>
</evidence>
<gene>
    <name evidence="1" type="ORF">E6L38_00590</name>
</gene>
<evidence type="ECO:0000313" key="2">
    <source>
        <dbReference type="Proteomes" id="UP000306697"/>
    </source>
</evidence>
<dbReference type="Proteomes" id="UP000306697">
    <property type="component" value="Unassembled WGS sequence"/>
</dbReference>
<comment type="caution">
    <text evidence="1">The sequence shown here is derived from an EMBL/GenBank/DDBJ whole genome shotgun (WGS) entry which is preliminary data.</text>
</comment>
<dbReference type="EMBL" id="SSWL01000001">
    <property type="protein sequence ID" value="THJ30645.1"/>
    <property type="molecule type" value="Genomic_DNA"/>
</dbReference>
<proteinExistence type="predicted"/>
<name>A0A1S2VTL8_BIFLI</name>
<protein>
    <submittedName>
        <fullName evidence="1">Uncharacterized protein</fullName>
    </submittedName>
</protein>
<reference evidence="1 2" key="1">
    <citation type="submission" date="2019-04" db="EMBL/GenBank/DDBJ databases">
        <title>Genome Announcement To Ensure Probiotic Safety of Bifidobacterium longum subsp infantis UBBI-01.</title>
        <authorList>
            <person name="Sulthana A."/>
            <person name="Lakshmi S.G."/>
            <person name="Madempudi R.S."/>
        </authorList>
    </citation>
    <scope>NUCLEOTIDE SEQUENCE [LARGE SCALE GENOMIC DNA]</scope>
    <source>
        <strain evidence="1 2">UBBI-01</strain>
    </source>
</reference>
<sequence>MFGGTLRRTVGFVAVIVAVASGCSGCVARSNDACGYLASNISVRDAVNTFVRGIADRDVETICSVVTGSEGQSPSRERIREALPDVADNLADISGGTFAFGVSVEHGFDELYNVGLSYNGRRLVIACEGDSAACDSGQQQLTLLVQADGYARAIARGEQSGMDVRRVVTDDGAPFAVIWRPESLAQCTLGDG</sequence>
<organism evidence="1 2">
    <name type="scientific">Bifidobacterium longum subsp. infantis</name>
    <dbReference type="NCBI Taxonomy" id="1682"/>
    <lineage>
        <taxon>Bacteria</taxon>
        <taxon>Bacillati</taxon>
        <taxon>Actinomycetota</taxon>
        <taxon>Actinomycetes</taxon>
        <taxon>Bifidobacteriales</taxon>
        <taxon>Bifidobacteriaceae</taxon>
        <taxon>Bifidobacterium</taxon>
    </lineage>
</organism>
<dbReference type="AlphaFoldDB" id="A0A1S2VTL8"/>
<dbReference type="PROSITE" id="PS51257">
    <property type="entry name" value="PROKAR_LIPOPROTEIN"/>
    <property type="match status" value="1"/>
</dbReference>